<evidence type="ECO:0000256" key="4">
    <source>
        <dbReference type="ARBA" id="ARBA00022729"/>
    </source>
</evidence>
<feature type="signal peptide" evidence="5">
    <location>
        <begin position="1"/>
        <end position="28"/>
    </location>
</feature>
<evidence type="ECO:0000256" key="2">
    <source>
        <dbReference type="ARBA" id="ARBA00008814"/>
    </source>
</evidence>
<dbReference type="PANTHER" id="PTHR30532:SF1">
    <property type="entry name" value="IRON(3+)-HYDROXAMATE-BINDING PROTEIN FHUD"/>
    <property type="match status" value="1"/>
</dbReference>
<evidence type="ECO:0000259" key="6">
    <source>
        <dbReference type="PROSITE" id="PS50983"/>
    </source>
</evidence>
<dbReference type="AlphaFoldDB" id="A0A6J4JMQ4"/>
<dbReference type="Gene3D" id="3.40.50.1980">
    <property type="entry name" value="Nitrogenase molybdenum iron protein domain"/>
    <property type="match status" value="2"/>
</dbReference>
<accession>A0A6J4JMQ4</accession>
<dbReference type="Pfam" id="PF01497">
    <property type="entry name" value="Peripla_BP_2"/>
    <property type="match status" value="1"/>
</dbReference>
<feature type="domain" description="Fe/B12 periplasmic-binding" evidence="6">
    <location>
        <begin position="62"/>
        <end position="324"/>
    </location>
</feature>
<name>A0A6J4JMQ4_9PSEU</name>
<dbReference type="GO" id="GO:0030288">
    <property type="term" value="C:outer membrane-bounded periplasmic space"/>
    <property type="evidence" value="ECO:0007669"/>
    <property type="project" value="TreeGrafter"/>
</dbReference>
<organism evidence="7">
    <name type="scientific">uncultured Actinomycetospora sp</name>
    <dbReference type="NCBI Taxonomy" id="1135996"/>
    <lineage>
        <taxon>Bacteria</taxon>
        <taxon>Bacillati</taxon>
        <taxon>Actinomycetota</taxon>
        <taxon>Actinomycetes</taxon>
        <taxon>Pseudonocardiales</taxon>
        <taxon>Pseudonocardiaceae</taxon>
        <taxon>Actinomycetospora</taxon>
        <taxon>environmental samples</taxon>
    </lineage>
</organism>
<proteinExistence type="inferred from homology"/>
<evidence type="ECO:0000256" key="1">
    <source>
        <dbReference type="ARBA" id="ARBA00004196"/>
    </source>
</evidence>
<sequence>MAPHVRPGLSRRGFLAGAAGVAATLALAACGGGGESGGGGGGATRTVQGAGGPVQIPANPQRIVCTDFYTTYALLDVGVTPSGTAEATLGGVLPEYQQVYDAIPKVGSPTALNFEAIAAQGPDLILGTLVPSLPADLGAQLSGIAPTLLLPAAANPGSWGERALRTADAVNRLPQGEQLKASYDQHAARIRQQYAATLARTTWALVRGSSGGVFFSDYPTSWSGVVLADSGFRFGQFAAGKTGAGGRLSYEQATQLDDCDVVLHLADTRGGVDANTRTLLAQPAFQQVRAVREGRLFPLPNYYCSHYKQGEAVQSYLETVLPRV</sequence>
<feature type="chain" id="PRO_5026996424" description="Fe/B12 periplasmic-binding domain-containing protein" evidence="5">
    <location>
        <begin position="29"/>
        <end position="324"/>
    </location>
</feature>
<dbReference type="InterPro" id="IPR002491">
    <property type="entry name" value="ABC_transptr_periplasmic_BD"/>
</dbReference>
<dbReference type="InterPro" id="IPR051313">
    <property type="entry name" value="Bact_iron-sidero_bind"/>
</dbReference>
<dbReference type="InterPro" id="IPR006311">
    <property type="entry name" value="TAT_signal"/>
</dbReference>
<evidence type="ECO:0000313" key="7">
    <source>
        <dbReference type="EMBL" id="CAA9282582.1"/>
    </source>
</evidence>
<keyword evidence="3" id="KW-0813">Transport</keyword>
<dbReference type="EMBL" id="CADCTH010000478">
    <property type="protein sequence ID" value="CAA9282582.1"/>
    <property type="molecule type" value="Genomic_DNA"/>
</dbReference>
<gene>
    <name evidence="7" type="ORF">AVDCRST_MAG54-3732</name>
</gene>
<evidence type="ECO:0000256" key="3">
    <source>
        <dbReference type="ARBA" id="ARBA00022448"/>
    </source>
</evidence>
<dbReference type="PANTHER" id="PTHR30532">
    <property type="entry name" value="IRON III DICITRATE-BINDING PERIPLASMIC PROTEIN"/>
    <property type="match status" value="1"/>
</dbReference>
<protein>
    <recommendedName>
        <fullName evidence="6">Fe/B12 periplasmic-binding domain-containing protein</fullName>
    </recommendedName>
</protein>
<dbReference type="PROSITE" id="PS51257">
    <property type="entry name" value="PROKAR_LIPOPROTEIN"/>
    <property type="match status" value="1"/>
</dbReference>
<reference evidence="7" key="1">
    <citation type="submission" date="2020-02" db="EMBL/GenBank/DDBJ databases">
        <authorList>
            <person name="Meier V. D."/>
        </authorList>
    </citation>
    <scope>NUCLEOTIDE SEQUENCE</scope>
    <source>
        <strain evidence="7">AVDCRST_MAG54</strain>
    </source>
</reference>
<comment type="subcellular location">
    <subcellularLocation>
        <location evidence="1">Cell envelope</location>
    </subcellularLocation>
</comment>
<dbReference type="PROSITE" id="PS50983">
    <property type="entry name" value="FE_B12_PBP"/>
    <property type="match status" value="1"/>
</dbReference>
<dbReference type="PROSITE" id="PS51318">
    <property type="entry name" value="TAT"/>
    <property type="match status" value="1"/>
</dbReference>
<dbReference type="GO" id="GO:1901678">
    <property type="term" value="P:iron coordination entity transport"/>
    <property type="evidence" value="ECO:0007669"/>
    <property type="project" value="UniProtKB-ARBA"/>
</dbReference>
<dbReference type="SUPFAM" id="SSF53807">
    <property type="entry name" value="Helical backbone' metal receptor"/>
    <property type="match status" value="1"/>
</dbReference>
<comment type="similarity">
    <text evidence="2">Belongs to the bacterial solute-binding protein 8 family.</text>
</comment>
<evidence type="ECO:0000256" key="5">
    <source>
        <dbReference type="SAM" id="SignalP"/>
    </source>
</evidence>
<keyword evidence="4 5" id="KW-0732">Signal</keyword>